<dbReference type="RefSeq" id="WP_006827393.1">
    <property type="nucleotide sequence ID" value="NZ_AOIL01000066.1"/>
</dbReference>
<evidence type="ECO:0000256" key="5">
    <source>
        <dbReference type="ARBA" id="ARBA00022989"/>
    </source>
</evidence>
<feature type="transmembrane region" description="Helical" evidence="7">
    <location>
        <begin position="255"/>
        <end position="275"/>
    </location>
</feature>
<dbReference type="GO" id="GO:0055085">
    <property type="term" value="P:transmembrane transport"/>
    <property type="evidence" value="ECO:0007669"/>
    <property type="project" value="InterPro"/>
</dbReference>
<gene>
    <name evidence="9" type="ORF">C484_18917</name>
</gene>
<organism evidence="9 10">
    <name type="scientific">Natrialba taiwanensis DSM 12281</name>
    <dbReference type="NCBI Taxonomy" id="1230458"/>
    <lineage>
        <taxon>Archaea</taxon>
        <taxon>Methanobacteriati</taxon>
        <taxon>Methanobacteriota</taxon>
        <taxon>Stenosarchaea group</taxon>
        <taxon>Halobacteria</taxon>
        <taxon>Halobacteriales</taxon>
        <taxon>Natrialbaceae</taxon>
        <taxon>Natrialba</taxon>
    </lineage>
</organism>
<dbReference type="InterPro" id="IPR035906">
    <property type="entry name" value="MetI-like_sf"/>
</dbReference>
<name>L9ZLL4_9EURY</name>
<feature type="domain" description="ABC transmembrane type-1" evidence="8">
    <location>
        <begin position="85"/>
        <end position="275"/>
    </location>
</feature>
<dbReference type="EMBL" id="AOIL01000066">
    <property type="protein sequence ID" value="ELY86038.1"/>
    <property type="molecule type" value="Genomic_DNA"/>
</dbReference>
<comment type="similarity">
    <text evidence="7">Belongs to the binding-protein-dependent transport system permease family.</text>
</comment>
<feature type="transmembrane region" description="Helical" evidence="7">
    <location>
        <begin position="120"/>
        <end position="144"/>
    </location>
</feature>
<comment type="subcellular location">
    <subcellularLocation>
        <location evidence="1 7">Cell membrane</location>
        <topology evidence="1 7">Multi-pass membrane protein</topology>
    </subcellularLocation>
</comment>
<dbReference type="Gene3D" id="1.10.3720.10">
    <property type="entry name" value="MetI-like"/>
    <property type="match status" value="1"/>
</dbReference>
<evidence type="ECO:0000256" key="7">
    <source>
        <dbReference type="RuleBase" id="RU363032"/>
    </source>
</evidence>
<feature type="transmembrane region" description="Helical" evidence="7">
    <location>
        <begin position="81"/>
        <end position="108"/>
    </location>
</feature>
<accession>L9ZLL4</accession>
<dbReference type="InterPro" id="IPR000515">
    <property type="entry name" value="MetI-like"/>
</dbReference>
<keyword evidence="4 7" id="KW-0812">Transmembrane</keyword>
<dbReference type="Pfam" id="PF00528">
    <property type="entry name" value="BPD_transp_1"/>
    <property type="match status" value="1"/>
</dbReference>
<evidence type="ECO:0000259" key="8">
    <source>
        <dbReference type="PROSITE" id="PS50928"/>
    </source>
</evidence>
<protein>
    <submittedName>
        <fullName evidence="9">ABC transporter integral membrane protein</fullName>
    </submittedName>
</protein>
<keyword evidence="3" id="KW-1003">Cell membrane</keyword>
<dbReference type="PROSITE" id="PS50928">
    <property type="entry name" value="ABC_TM1"/>
    <property type="match status" value="1"/>
</dbReference>
<dbReference type="PANTHER" id="PTHR43744:SF12">
    <property type="entry name" value="ABC TRANSPORTER PERMEASE PROTEIN MG189-RELATED"/>
    <property type="match status" value="1"/>
</dbReference>
<evidence type="ECO:0000256" key="6">
    <source>
        <dbReference type="ARBA" id="ARBA00023136"/>
    </source>
</evidence>
<keyword evidence="5 7" id="KW-1133">Transmembrane helix</keyword>
<keyword evidence="6 7" id="KW-0472">Membrane</keyword>
<dbReference type="PANTHER" id="PTHR43744">
    <property type="entry name" value="ABC TRANSPORTER PERMEASE PROTEIN MG189-RELATED-RELATED"/>
    <property type="match status" value="1"/>
</dbReference>
<dbReference type="OrthoDB" id="57451at2157"/>
<feature type="transmembrane region" description="Helical" evidence="7">
    <location>
        <begin position="195"/>
        <end position="220"/>
    </location>
</feature>
<feature type="transmembrane region" description="Helical" evidence="7">
    <location>
        <begin position="156"/>
        <end position="174"/>
    </location>
</feature>
<comment type="caution">
    <text evidence="9">The sequence shown here is derived from an EMBL/GenBank/DDBJ whole genome shotgun (WGS) entry which is preliminary data.</text>
</comment>
<keyword evidence="2 7" id="KW-0813">Transport</keyword>
<evidence type="ECO:0000256" key="3">
    <source>
        <dbReference type="ARBA" id="ARBA00022475"/>
    </source>
</evidence>
<keyword evidence="10" id="KW-1185">Reference proteome</keyword>
<evidence type="ECO:0000313" key="9">
    <source>
        <dbReference type="EMBL" id="ELY86038.1"/>
    </source>
</evidence>
<evidence type="ECO:0000256" key="1">
    <source>
        <dbReference type="ARBA" id="ARBA00004651"/>
    </source>
</evidence>
<dbReference type="AlphaFoldDB" id="L9ZLL4"/>
<dbReference type="PATRIC" id="fig|1230458.4.peg.3799"/>
<sequence>MSTRSRTRALLDDVSLTSDRLRTIGLYAALYGTAFLFMLPYWYMFATSFMTRDLVYAEVPHLIPWDLTFYWYEYLLNNSLIVQWTANTVILAGITTLVVILIDAMIAYSLTRLDWPGRRAIFAIIVASFMVPGIVNLVPVYIIVSELGLVNSVWGVVLPSAANPLGVFMLVQFFKDIPEELEEAARLDGFSRLRVFTHIVLPLMRSALAALGLFIFIWTWNAFVWPLLIFQDDSMYTLPIGLVTLQDNLGITEPGVIMTSAVVASVPLLLVFLVMQKPLVRAVEMQGTTK</sequence>
<dbReference type="Proteomes" id="UP000011648">
    <property type="component" value="Unassembled WGS sequence"/>
</dbReference>
<dbReference type="STRING" id="1230458.C484_18917"/>
<dbReference type="CDD" id="cd06261">
    <property type="entry name" value="TM_PBP2"/>
    <property type="match status" value="1"/>
</dbReference>
<evidence type="ECO:0000256" key="4">
    <source>
        <dbReference type="ARBA" id="ARBA00022692"/>
    </source>
</evidence>
<dbReference type="GO" id="GO:0005886">
    <property type="term" value="C:plasma membrane"/>
    <property type="evidence" value="ECO:0007669"/>
    <property type="project" value="UniProtKB-SubCell"/>
</dbReference>
<evidence type="ECO:0000313" key="10">
    <source>
        <dbReference type="Proteomes" id="UP000011648"/>
    </source>
</evidence>
<proteinExistence type="inferred from homology"/>
<dbReference type="SUPFAM" id="SSF161098">
    <property type="entry name" value="MetI-like"/>
    <property type="match status" value="1"/>
</dbReference>
<reference evidence="9 10" key="1">
    <citation type="journal article" date="2014" name="PLoS Genet.">
        <title>Phylogenetically driven sequencing of extremely halophilic archaea reveals strategies for static and dynamic osmo-response.</title>
        <authorList>
            <person name="Becker E.A."/>
            <person name="Seitzer P.M."/>
            <person name="Tritt A."/>
            <person name="Larsen D."/>
            <person name="Krusor M."/>
            <person name="Yao A.I."/>
            <person name="Wu D."/>
            <person name="Madern D."/>
            <person name="Eisen J.A."/>
            <person name="Darling A.E."/>
            <person name="Facciotti M.T."/>
        </authorList>
    </citation>
    <scope>NUCLEOTIDE SEQUENCE [LARGE SCALE GENOMIC DNA]</scope>
    <source>
        <strain evidence="9 10">DSM 12281</strain>
    </source>
</reference>
<evidence type="ECO:0000256" key="2">
    <source>
        <dbReference type="ARBA" id="ARBA00022448"/>
    </source>
</evidence>
<feature type="transmembrane region" description="Helical" evidence="7">
    <location>
        <begin position="21"/>
        <end position="43"/>
    </location>
</feature>